<dbReference type="Proteomes" id="UP000325081">
    <property type="component" value="Unassembled WGS sequence"/>
</dbReference>
<evidence type="ECO:0000256" key="1">
    <source>
        <dbReference type="SAM" id="MobiDB-lite"/>
    </source>
</evidence>
<evidence type="ECO:0000313" key="2">
    <source>
        <dbReference type="EMBL" id="GER54180.1"/>
    </source>
</evidence>
<dbReference type="AlphaFoldDB" id="A0A5A7RA47"/>
<comment type="caution">
    <text evidence="2">The sequence shown here is derived from an EMBL/GenBank/DDBJ whole genome shotgun (WGS) entry which is preliminary data.</text>
</comment>
<sequence length="135" mass="15325">MAPERELEARLSSSSDEQLPNPTGRNPLKKLPSALRALMAVEFMQISTGTRPVISFSEILRVVIDGKFMFSGKEPERWSVTTTAVELRDDEEKSQVIPGQPQQFDELISHPSMEDSRCSTKVLNEFRSFELHVQF</sequence>
<name>A0A5A7RA47_STRAF</name>
<proteinExistence type="predicted"/>
<gene>
    <name evidence="2" type="ORF">STAS_31755</name>
</gene>
<evidence type="ECO:0000313" key="3">
    <source>
        <dbReference type="Proteomes" id="UP000325081"/>
    </source>
</evidence>
<keyword evidence="3" id="KW-1185">Reference proteome</keyword>
<organism evidence="2 3">
    <name type="scientific">Striga asiatica</name>
    <name type="common">Asiatic witchweed</name>
    <name type="synonym">Buchnera asiatica</name>
    <dbReference type="NCBI Taxonomy" id="4170"/>
    <lineage>
        <taxon>Eukaryota</taxon>
        <taxon>Viridiplantae</taxon>
        <taxon>Streptophyta</taxon>
        <taxon>Embryophyta</taxon>
        <taxon>Tracheophyta</taxon>
        <taxon>Spermatophyta</taxon>
        <taxon>Magnoliopsida</taxon>
        <taxon>eudicotyledons</taxon>
        <taxon>Gunneridae</taxon>
        <taxon>Pentapetalae</taxon>
        <taxon>asterids</taxon>
        <taxon>lamiids</taxon>
        <taxon>Lamiales</taxon>
        <taxon>Orobanchaceae</taxon>
        <taxon>Buchnereae</taxon>
        <taxon>Striga</taxon>
    </lineage>
</organism>
<accession>A0A5A7RA47</accession>
<feature type="region of interest" description="Disordered" evidence="1">
    <location>
        <begin position="1"/>
        <end position="29"/>
    </location>
</feature>
<protein>
    <submittedName>
        <fullName evidence="2">Transmembrane and coiled-coil domains protein 1</fullName>
    </submittedName>
</protein>
<dbReference type="EMBL" id="BKCP01010959">
    <property type="protein sequence ID" value="GER54180.1"/>
    <property type="molecule type" value="Genomic_DNA"/>
</dbReference>
<keyword evidence="2" id="KW-0812">Transmembrane</keyword>
<keyword evidence="2" id="KW-0472">Membrane</keyword>
<reference evidence="3" key="1">
    <citation type="journal article" date="2019" name="Curr. Biol.">
        <title>Genome Sequence of Striga asiatica Provides Insight into the Evolution of Plant Parasitism.</title>
        <authorList>
            <person name="Yoshida S."/>
            <person name="Kim S."/>
            <person name="Wafula E.K."/>
            <person name="Tanskanen J."/>
            <person name="Kim Y.M."/>
            <person name="Honaas L."/>
            <person name="Yang Z."/>
            <person name="Spallek T."/>
            <person name="Conn C.E."/>
            <person name="Ichihashi Y."/>
            <person name="Cheong K."/>
            <person name="Cui S."/>
            <person name="Der J.P."/>
            <person name="Gundlach H."/>
            <person name="Jiao Y."/>
            <person name="Hori C."/>
            <person name="Ishida J.K."/>
            <person name="Kasahara H."/>
            <person name="Kiba T."/>
            <person name="Kim M.S."/>
            <person name="Koo N."/>
            <person name="Laohavisit A."/>
            <person name="Lee Y.H."/>
            <person name="Lumba S."/>
            <person name="McCourt P."/>
            <person name="Mortimer J.C."/>
            <person name="Mutuku J.M."/>
            <person name="Nomura T."/>
            <person name="Sasaki-Sekimoto Y."/>
            <person name="Seto Y."/>
            <person name="Wang Y."/>
            <person name="Wakatake T."/>
            <person name="Sakakibara H."/>
            <person name="Demura T."/>
            <person name="Yamaguchi S."/>
            <person name="Yoneyama K."/>
            <person name="Manabe R.I."/>
            <person name="Nelson D.C."/>
            <person name="Schulman A.H."/>
            <person name="Timko M.P."/>
            <person name="dePamphilis C.W."/>
            <person name="Choi D."/>
            <person name="Shirasu K."/>
        </authorList>
    </citation>
    <scope>NUCLEOTIDE SEQUENCE [LARGE SCALE GENOMIC DNA]</scope>
    <source>
        <strain evidence="3">cv. UVA1</strain>
    </source>
</reference>